<organism evidence="1">
    <name type="scientific">Microviridae sp. ctC1P1</name>
    <dbReference type="NCBI Taxonomy" id="2824988"/>
    <lineage>
        <taxon>Viruses</taxon>
        <taxon>Monodnaviria</taxon>
        <taxon>Sangervirae</taxon>
        <taxon>Phixviricota</taxon>
        <taxon>Malgrandaviricetes</taxon>
        <taxon>Petitvirales</taxon>
        <taxon>Microviridae</taxon>
    </lineage>
</organism>
<name>A0A8S5V612_9VIRU</name>
<accession>A0A8S5V612</accession>
<dbReference type="EMBL" id="BK016206">
    <property type="protein sequence ID" value="DAG02185.1"/>
    <property type="molecule type" value="Genomic_DNA"/>
</dbReference>
<evidence type="ECO:0000313" key="1">
    <source>
        <dbReference type="EMBL" id="DAG02185.1"/>
    </source>
</evidence>
<proteinExistence type="predicted"/>
<sequence length="155" mass="17248">MFAKRRLTPHVYNALEKGAVDLSKSEFYQPSAIDDFLFVKNKPPHSDCDSVTFTTDITMLFNQQRLDKMSREALLQHFDSFSVQDSRFADLRAKLSDDQLCSIVKSRYIQTPSELMSYSQYLVDSVGLELASVAPHVDPAGDPAPAGDPTPASAE</sequence>
<reference evidence="1" key="1">
    <citation type="journal article" date="2021" name="Proc. Natl. Acad. Sci. U.S.A.">
        <title>A Catalog of Tens of Thousands of Viruses from Human Metagenomes Reveals Hidden Associations with Chronic Diseases.</title>
        <authorList>
            <person name="Tisza M.J."/>
            <person name="Buck C.B."/>
        </authorList>
    </citation>
    <scope>NUCLEOTIDE SEQUENCE</scope>
    <source>
        <strain evidence="1">CtC1P1</strain>
    </source>
</reference>
<protein>
    <submittedName>
        <fullName evidence="1">Uncharacterized protein</fullName>
    </submittedName>
</protein>